<name>A0A218W5L1_PUNGR</name>
<reference evidence="2" key="1">
    <citation type="journal article" date="2017" name="Plant J.">
        <title>The pomegranate (Punica granatum L.) genome and the genomics of punicalagin biosynthesis.</title>
        <authorList>
            <person name="Qin G."/>
            <person name="Xu C."/>
            <person name="Ming R."/>
            <person name="Tang H."/>
            <person name="Guyot R."/>
            <person name="Kramer E.M."/>
            <person name="Hu Y."/>
            <person name="Yi X."/>
            <person name="Qi Y."/>
            <person name="Xu X."/>
            <person name="Gao Z."/>
            <person name="Pan H."/>
            <person name="Jian J."/>
            <person name="Tian Y."/>
            <person name="Yue Z."/>
            <person name="Xu Y."/>
        </authorList>
    </citation>
    <scope>NUCLEOTIDE SEQUENCE [LARGE SCALE GENOMIC DNA]</scope>
    <source>
        <strain evidence="2">cv. Dabenzi</strain>
    </source>
</reference>
<dbReference type="Proteomes" id="UP000197138">
    <property type="component" value="Unassembled WGS sequence"/>
</dbReference>
<dbReference type="AlphaFoldDB" id="A0A218W5L1"/>
<gene>
    <name evidence="1" type="ORF">CDL15_Pgr010737</name>
</gene>
<organism evidence="1 2">
    <name type="scientific">Punica granatum</name>
    <name type="common">Pomegranate</name>
    <dbReference type="NCBI Taxonomy" id="22663"/>
    <lineage>
        <taxon>Eukaryota</taxon>
        <taxon>Viridiplantae</taxon>
        <taxon>Streptophyta</taxon>
        <taxon>Embryophyta</taxon>
        <taxon>Tracheophyta</taxon>
        <taxon>Spermatophyta</taxon>
        <taxon>Magnoliopsida</taxon>
        <taxon>eudicotyledons</taxon>
        <taxon>Gunneridae</taxon>
        <taxon>Pentapetalae</taxon>
        <taxon>rosids</taxon>
        <taxon>malvids</taxon>
        <taxon>Myrtales</taxon>
        <taxon>Lythraceae</taxon>
        <taxon>Punica</taxon>
    </lineage>
</organism>
<sequence length="91" mass="10120">MILVQPPSPPASSWPNPRLPFNATVLRLAASTYPTTVRVPANLYVSFHRFPIVPVHGVVPRIVPFYIASHTFRLSSMSISKLLHFSRPEAA</sequence>
<proteinExistence type="predicted"/>
<evidence type="ECO:0000313" key="1">
    <source>
        <dbReference type="EMBL" id="OWM67799.1"/>
    </source>
</evidence>
<protein>
    <submittedName>
        <fullName evidence="1">Uncharacterized protein</fullName>
    </submittedName>
</protein>
<dbReference type="EMBL" id="MTKT01005370">
    <property type="protein sequence ID" value="OWM67799.1"/>
    <property type="molecule type" value="Genomic_DNA"/>
</dbReference>
<evidence type="ECO:0000313" key="2">
    <source>
        <dbReference type="Proteomes" id="UP000197138"/>
    </source>
</evidence>
<comment type="caution">
    <text evidence="1">The sequence shown here is derived from an EMBL/GenBank/DDBJ whole genome shotgun (WGS) entry which is preliminary data.</text>
</comment>
<accession>A0A218W5L1</accession>